<keyword evidence="5" id="KW-1185">Reference proteome</keyword>
<gene>
    <name evidence="4" type="ORF">SAMN04488103_101177</name>
</gene>
<dbReference type="AlphaFoldDB" id="A0A1H7YEM2"/>
<feature type="domain" description="Outer membrane protein beta-barrel" evidence="3">
    <location>
        <begin position="6"/>
        <end position="244"/>
    </location>
</feature>
<dbReference type="SUPFAM" id="SSF56925">
    <property type="entry name" value="OMPA-like"/>
    <property type="match status" value="1"/>
</dbReference>
<dbReference type="RefSeq" id="WP_091295409.1">
    <property type="nucleotide sequence ID" value="NZ_FOCE01000001.1"/>
</dbReference>
<evidence type="ECO:0000259" key="3">
    <source>
        <dbReference type="Pfam" id="PF13505"/>
    </source>
</evidence>
<dbReference type="InterPro" id="IPR027385">
    <property type="entry name" value="Beta-barrel_OMP"/>
</dbReference>
<organism evidence="4 5">
    <name type="scientific">Gemmobacter aquatilis</name>
    <dbReference type="NCBI Taxonomy" id="933059"/>
    <lineage>
        <taxon>Bacteria</taxon>
        <taxon>Pseudomonadati</taxon>
        <taxon>Pseudomonadota</taxon>
        <taxon>Alphaproteobacteria</taxon>
        <taxon>Rhodobacterales</taxon>
        <taxon>Paracoccaceae</taxon>
        <taxon>Gemmobacter</taxon>
    </lineage>
</organism>
<dbReference type="STRING" id="933059.SAMN04488103_101177"/>
<dbReference type="Pfam" id="PF13505">
    <property type="entry name" value="OMP_b-brl"/>
    <property type="match status" value="1"/>
</dbReference>
<accession>A0A1H7YEM2</accession>
<dbReference type="InterPro" id="IPR011250">
    <property type="entry name" value="OMP/PagP_B-barrel"/>
</dbReference>
<dbReference type="Proteomes" id="UP000198761">
    <property type="component" value="Unassembled WGS sequence"/>
</dbReference>
<name>A0A1H7YEM2_9RHOB</name>
<reference evidence="4 5" key="1">
    <citation type="submission" date="2016-10" db="EMBL/GenBank/DDBJ databases">
        <authorList>
            <person name="de Groot N.N."/>
        </authorList>
    </citation>
    <scope>NUCLEOTIDE SEQUENCE [LARGE SCALE GENOMIC DNA]</scope>
    <source>
        <strain evidence="4 5">DSM 3857</strain>
    </source>
</reference>
<dbReference type="OrthoDB" id="6555107at2"/>
<evidence type="ECO:0000256" key="2">
    <source>
        <dbReference type="SAM" id="SignalP"/>
    </source>
</evidence>
<evidence type="ECO:0000256" key="1">
    <source>
        <dbReference type="ARBA" id="ARBA00022729"/>
    </source>
</evidence>
<evidence type="ECO:0000313" key="5">
    <source>
        <dbReference type="Proteomes" id="UP000198761"/>
    </source>
</evidence>
<feature type="chain" id="PRO_5011622748" evidence="2">
    <location>
        <begin position="20"/>
        <end position="244"/>
    </location>
</feature>
<feature type="signal peptide" evidence="2">
    <location>
        <begin position="1"/>
        <end position="19"/>
    </location>
</feature>
<proteinExistence type="predicted"/>
<evidence type="ECO:0000313" key="4">
    <source>
        <dbReference type="EMBL" id="SEM44580.1"/>
    </source>
</evidence>
<protein>
    <submittedName>
        <fullName evidence="4">Outer membrane protein beta-barrel domain-containing protein</fullName>
    </submittedName>
</protein>
<keyword evidence="1 2" id="KW-0732">Signal</keyword>
<sequence length="244" mass="26480">MKTILAAIACAALASPAVAQSSEWQYSLTTYIWATDTGISAETPSGETVEAELSFSDALKELDFALMGTFEARKDKLSLFTDAMYFKLSPTNDTPGPLSDKIRMESQMTVISAYAAYRVYEESNFAVDVAGGLRWADLTSDVTIIGGSLDGTAFSNGDSWVDPVIGLRLSGKLSDKVSASFFADYGGFDGGNSTWQGVVTVGYALNDRWTLRGGYRYMEFNREIDGRDFSMDQSGLLVGATYNF</sequence>
<dbReference type="EMBL" id="FOCE01000001">
    <property type="protein sequence ID" value="SEM44580.1"/>
    <property type="molecule type" value="Genomic_DNA"/>
</dbReference>
<dbReference type="Gene3D" id="2.40.160.20">
    <property type="match status" value="1"/>
</dbReference>